<comment type="similarity">
    <text evidence="1 3">Belongs to the short-chain dehydrogenases/reductases (SDR) family.</text>
</comment>
<proteinExistence type="inferred from homology"/>
<evidence type="ECO:0000256" key="2">
    <source>
        <dbReference type="ARBA" id="ARBA00023002"/>
    </source>
</evidence>
<dbReference type="RefSeq" id="WP_274261309.1">
    <property type="nucleotide sequence ID" value="NZ_CP117884.1"/>
</dbReference>
<evidence type="ECO:0000256" key="1">
    <source>
        <dbReference type="ARBA" id="ARBA00006484"/>
    </source>
</evidence>
<dbReference type="CDD" id="cd05374">
    <property type="entry name" value="17beta-HSD-like_SDR_c"/>
    <property type="match status" value="1"/>
</dbReference>
<evidence type="ECO:0000256" key="3">
    <source>
        <dbReference type="RuleBase" id="RU000363"/>
    </source>
</evidence>
<dbReference type="PANTHER" id="PTHR43976:SF16">
    <property type="entry name" value="SHORT-CHAIN DEHYDROGENASE_REDUCTASE FAMILY PROTEIN"/>
    <property type="match status" value="1"/>
</dbReference>
<dbReference type="EMBL" id="CP117884">
    <property type="protein sequence ID" value="WDF83263.1"/>
    <property type="molecule type" value="Genomic_DNA"/>
</dbReference>
<name>A0ABY7WSW1_9LACO</name>
<dbReference type="InterPro" id="IPR002347">
    <property type="entry name" value="SDR_fam"/>
</dbReference>
<keyword evidence="5" id="KW-1185">Reference proteome</keyword>
<dbReference type="PRINTS" id="PR00080">
    <property type="entry name" value="SDRFAMILY"/>
</dbReference>
<protein>
    <submittedName>
        <fullName evidence="4">SDR family oxidoreductase</fullName>
    </submittedName>
</protein>
<dbReference type="Proteomes" id="UP001220377">
    <property type="component" value="Chromosome"/>
</dbReference>
<evidence type="ECO:0000313" key="5">
    <source>
        <dbReference type="Proteomes" id="UP001220377"/>
    </source>
</evidence>
<gene>
    <name evidence="4" type="ORF">PQ472_03225</name>
</gene>
<dbReference type="SUPFAM" id="SSF51735">
    <property type="entry name" value="NAD(P)-binding Rossmann-fold domains"/>
    <property type="match status" value="1"/>
</dbReference>
<dbReference type="PROSITE" id="PS00061">
    <property type="entry name" value="ADH_SHORT"/>
    <property type="match status" value="1"/>
</dbReference>
<dbReference type="PRINTS" id="PR00081">
    <property type="entry name" value="GDHRDH"/>
</dbReference>
<organism evidence="4 5">
    <name type="scientific">Lacticaseibacillus pabuli</name>
    <dbReference type="NCBI Taxonomy" id="3025672"/>
    <lineage>
        <taxon>Bacteria</taxon>
        <taxon>Bacillati</taxon>
        <taxon>Bacillota</taxon>
        <taxon>Bacilli</taxon>
        <taxon>Lactobacillales</taxon>
        <taxon>Lactobacillaceae</taxon>
        <taxon>Lacticaseibacillus</taxon>
    </lineage>
</organism>
<accession>A0ABY7WSW1</accession>
<dbReference type="Pfam" id="PF00106">
    <property type="entry name" value="adh_short"/>
    <property type="match status" value="1"/>
</dbReference>
<dbReference type="InterPro" id="IPR020904">
    <property type="entry name" value="Sc_DH/Rdtase_CS"/>
</dbReference>
<dbReference type="InterPro" id="IPR036291">
    <property type="entry name" value="NAD(P)-bd_dom_sf"/>
</dbReference>
<evidence type="ECO:0000313" key="4">
    <source>
        <dbReference type="EMBL" id="WDF83263.1"/>
    </source>
</evidence>
<reference evidence="4 5" key="1">
    <citation type="submission" date="2023-02" db="EMBL/GenBank/DDBJ databases">
        <title>Genome sequence of Lacticaseibacillus sp. KACC 23028.</title>
        <authorList>
            <person name="Kim S."/>
            <person name="Heo J."/>
            <person name="Kwon S.-W."/>
        </authorList>
    </citation>
    <scope>NUCLEOTIDE SEQUENCE [LARGE SCALE GENOMIC DNA]</scope>
    <source>
        <strain evidence="4 5">KACC 23028</strain>
    </source>
</reference>
<dbReference type="Gene3D" id="3.40.50.720">
    <property type="entry name" value="NAD(P)-binding Rossmann-like Domain"/>
    <property type="match status" value="1"/>
</dbReference>
<dbReference type="InterPro" id="IPR051911">
    <property type="entry name" value="SDR_oxidoreductase"/>
</dbReference>
<sequence length="349" mass="38179">MSKEQPVILITGTSTGFGREAVHQYAAAGYTVIATMRNLAKADPSFKDNPNIDLAKLDITDKENATALVAKVVAKYGHLDVLYNNAGYNESGAFEEVADDAARREMETNFWGPVNMIRAVLPIMRQQHHGHILNTSSMAAYLNLPLMTFYSASKAAVTSMSDTLHKEVSGLGIQVTDIEPGGFNTNFGVNSKLPAHQLPDYAPVYQRSAEFNARVFIEAGLGDLKKAVALIVRETLNPDAPLHLVVGMQGYDDARAYLEQLIGEYDGQVELTKTTDPEPDEVNVFKYIYQHAAAGKQAQLKELLVQDIMKFQTNGKIADADLLAVMQLVAPDAQQDVQQRLVTTIHGAN</sequence>
<keyword evidence="2" id="KW-0560">Oxidoreductase</keyword>
<dbReference type="PANTHER" id="PTHR43976">
    <property type="entry name" value="SHORT CHAIN DEHYDROGENASE"/>
    <property type="match status" value="1"/>
</dbReference>